<name>F2SBT1_TRIRC</name>
<dbReference type="InParanoid" id="F2SBT1"/>
<proteinExistence type="predicted"/>
<protein>
    <submittedName>
        <fullName evidence="1">Uncharacterized protein</fullName>
    </submittedName>
</protein>
<dbReference type="GeneID" id="10374566"/>
<dbReference type="EMBL" id="GG700648">
    <property type="protein sequence ID" value="EGD85042.2"/>
    <property type="molecule type" value="Genomic_DNA"/>
</dbReference>
<keyword evidence="2" id="KW-1185">Reference proteome</keyword>
<evidence type="ECO:0000313" key="1">
    <source>
        <dbReference type="EMBL" id="EGD85042.2"/>
    </source>
</evidence>
<gene>
    <name evidence="1" type="ORF">TERG_01316</name>
</gene>
<dbReference type="HOGENOM" id="CLU_142433_0_0_1"/>
<evidence type="ECO:0000313" key="2">
    <source>
        <dbReference type="Proteomes" id="UP000008864"/>
    </source>
</evidence>
<accession>F2SBT1</accession>
<organism evidence="1 2">
    <name type="scientific">Trichophyton rubrum (strain ATCC MYA-4607 / CBS 118892)</name>
    <name type="common">Athlete's foot fungus</name>
    <dbReference type="NCBI Taxonomy" id="559305"/>
    <lineage>
        <taxon>Eukaryota</taxon>
        <taxon>Fungi</taxon>
        <taxon>Dikarya</taxon>
        <taxon>Ascomycota</taxon>
        <taxon>Pezizomycotina</taxon>
        <taxon>Eurotiomycetes</taxon>
        <taxon>Eurotiomycetidae</taxon>
        <taxon>Onygenales</taxon>
        <taxon>Arthrodermataceae</taxon>
        <taxon>Trichophyton</taxon>
    </lineage>
</organism>
<dbReference type="Proteomes" id="UP000008864">
    <property type="component" value="Unassembled WGS sequence"/>
</dbReference>
<dbReference type="RefSeq" id="XP_003239333.2">
    <property type="nucleotide sequence ID" value="XM_003239285.2"/>
</dbReference>
<dbReference type="VEuPathDB" id="FungiDB:TERG_01316"/>
<sequence>MVSAHCDRLAGGTSRRFMALCPPREKWEDHRALRERGVGMAKNQHLPQDYSVWSASLFEQDRPTIISIDLLTAASCSDATALGSLVRHALGPAVQGSWKGVCPIRQVEAGMQEGARYFRRSSILAELGSTSRAEARGAARSGSEGPSVALAGKLVLQGVPHLSSQ</sequence>
<reference evidence="2" key="1">
    <citation type="journal article" date="2012" name="MBio">
        <title>Comparative genome analysis of Trichophyton rubrum and related dermatophytes reveals candidate genes involved in infection.</title>
        <authorList>
            <person name="Martinez D.A."/>
            <person name="Oliver B.G."/>
            <person name="Graeser Y."/>
            <person name="Goldberg J.M."/>
            <person name="Li W."/>
            <person name="Martinez-Rossi N.M."/>
            <person name="Monod M."/>
            <person name="Shelest E."/>
            <person name="Barton R.C."/>
            <person name="Birch E."/>
            <person name="Brakhage A.A."/>
            <person name="Chen Z."/>
            <person name="Gurr S.J."/>
            <person name="Heiman D."/>
            <person name="Heitman J."/>
            <person name="Kosti I."/>
            <person name="Rossi A."/>
            <person name="Saif S."/>
            <person name="Samalova M."/>
            <person name="Saunders C.W."/>
            <person name="Shea T."/>
            <person name="Summerbell R.C."/>
            <person name="Xu J."/>
            <person name="Young S."/>
            <person name="Zeng Q."/>
            <person name="Birren B.W."/>
            <person name="Cuomo C.A."/>
            <person name="White T.C."/>
        </authorList>
    </citation>
    <scope>NUCLEOTIDE SEQUENCE [LARGE SCALE GENOMIC DNA]</scope>
    <source>
        <strain evidence="2">ATCC MYA-4607 / CBS 118892</strain>
    </source>
</reference>
<dbReference type="AlphaFoldDB" id="F2SBT1"/>